<dbReference type="SUPFAM" id="SSF52172">
    <property type="entry name" value="CheY-like"/>
    <property type="match status" value="1"/>
</dbReference>
<proteinExistence type="predicted"/>
<dbReference type="InterPro" id="IPR011006">
    <property type="entry name" value="CheY-like_superfamily"/>
</dbReference>
<gene>
    <name evidence="1" type="ORF">ACFQ21_02650</name>
</gene>
<keyword evidence="2" id="KW-1185">Reference proteome</keyword>
<dbReference type="CDD" id="cd00156">
    <property type="entry name" value="REC"/>
    <property type="match status" value="1"/>
</dbReference>
<protein>
    <recommendedName>
        <fullName evidence="3">Response regulator</fullName>
    </recommendedName>
</protein>
<sequence length="325" mass="37464">MSKLKFIWIDDDPRRRTSSDNLKKAANLSGEFIDVKSQDYEVEIKSLLKKAEPDLILIDHNLREISTGIFKKGSTFAAYIRETWPECPIVCITAEDISTVDSQKRSLYDAIFSISKISSHYSTIISIAKSFKKLRNKRPQNVMDILSLMKAPNEDRVRLMTILPQELKENFGDDSLFLNISHWIRNTFISRAGFVYDRLWIATILGLKENSFSKVEDLFAKAKYSGIFSDSSNEVWWKSEVLSILSDNVKEFGLPWEKGRLLPSISKKDYSQCYVTGEEYPETVAFIDETKGSKRAPMKLHQTISHPSYEDLLFFEEIRLMKPAE</sequence>
<evidence type="ECO:0000313" key="1">
    <source>
        <dbReference type="EMBL" id="MFD0998182.1"/>
    </source>
</evidence>
<name>A0ABW3JWA9_9BACT</name>
<dbReference type="RefSeq" id="WP_377574446.1">
    <property type="nucleotide sequence ID" value="NZ_JBHTKA010000001.1"/>
</dbReference>
<dbReference type="Proteomes" id="UP001597112">
    <property type="component" value="Unassembled WGS sequence"/>
</dbReference>
<accession>A0ABW3JWA9</accession>
<organism evidence="1 2">
    <name type="scientific">Ohtaekwangia kribbensis</name>
    <dbReference type="NCBI Taxonomy" id="688913"/>
    <lineage>
        <taxon>Bacteria</taxon>
        <taxon>Pseudomonadati</taxon>
        <taxon>Bacteroidota</taxon>
        <taxon>Cytophagia</taxon>
        <taxon>Cytophagales</taxon>
        <taxon>Fulvivirgaceae</taxon>
        <taxon>Ohtaekwangia</taxon>
    </lineage>
</organism>
<evidence type="ECO:0008006" key="3">
    <source>
        <dbReference type="Google" id="ProtNLM"/>
    </source>
</evidence>
<evidence type="ECO:0000313" key="2">
    <source>
        <dbReference type="Proteomes" id="UP001597112"/>
    </source>
</evidence>
<reference evidence="2" key="1">
    <citation type="journal article" date="2019" name="Int. J. Syst. Evol. Microbiol.">
        <title>The Global Catalogue of Microorganisms (GCM) 10K type strain sequencing project: providing services to taxonomists for standard genome sequencing and annotation.</title>
        <authorList>
            <consortium name="The Broad Institute Genomics Platform"/>
            <consortium name="The Broad Institute Genome Sequencing Center for Infectious Disease"/>
            <person name="Wu L."/>
            <person name="Ma J."/>
        </authorList>
    </citation>
    <scope>NUCLEOTIDE SEQUENCE [LARGE SCALE GENOMIC DNA]</scope>
    <source>
        <strain evidence="2">CCUG 58938</strain>
    </source>
</reference>
<dbReference type="EMBL" id="JBHTKA010000001">
    <property type="protein sequence ID" value="MFD0998182.1"/>
    <property type="molecule type" value="Genomic_DNA"/>
</dbReference>
<dbReference type="Gene3D" id="3.40.50.2300">
    <property type="match status" value="1"/>
</dbReference>
<comment type="caution">
    <text evidence="1">The sequence shown here is derived from an EMBL/GenBank/DDBJ whole genome shotgun (WGS) entry which is preliminary data.</text>
</comment>